<sequence>MLLDRSRLPVVFIRTDADAETSINDQIEALLEERRPFVLVTDHAPDDHEDETQEERKERALFFKKIKDRMRVYCRGMIVIDGGRPTSPAIKIAAATAGKAFGFAIVFAADEEEAERKGRSLIGSRDDAWLL</sequence>
<dbReference type="Proteomes" id="UP000620262">
    <property type="component" value="Unassembled WGS sequence"/>
</dbReference>
<dbReference type="EMBL" id="JADBEC010000001">
    <property type="protein sequence ID" value="MBE1506907.1"/>
    <property type="molecule type" value="Genomic_DNA"/>
</dbReference>
<reference evidence="1 2" key="1">
    <citation type="submission" date="2020-10" db="EMBL/GenBank/DDBJ databases">
        <title>Sequencing the genomes of 1000 actinobacteria strains.</title>
        <authorList>
            <person name="Klenk H.-P."/>
        </authorList>
    </citation>
    <scope>NUCLEOTIDE SEQUENCE [LARGE SCALE GENOMIC DNA]</scope>
    <source>
        <strain evidence="1 2">DSM 7307</strain>
    </source>
</reference>
<proteinExistence type="predicted"/>
<evidence type="ECO:0000313" key="1">
    <source>
        <dbReference type="EMBL" id="MBE1506907.1"/>
    </source>
</evidence>
<name>A0ABR9IUN2_RHIVS</name>
<keyword evidence="2" id="KW-1185">Reference proteome</keyword>
<accession>A0ABR9IUN2</accession>
<organism evidence="1 2">
    <name type="scientific">Rhizobium viscosum</name>
    <name type="common">Arthrobacter viscosus</name>
    <dbReference type="NCBI Taxonomy" id="1673"/>
    <lineage>
        <taxon>Bacteria</taxon>
        <taxon>Pseudomonadati</taxon>
        <taxon>Pseudomonadota</taxon>
        <taxon>Alphaproteobacteria</taxon>
        <taxon>Hyphomicrobiales</taxon>
        <taxon>Rhizobiaceae</taxon>
        <taxon>Rhizobium/Agrobacterium group</taxon>
        <taxon>Rhizobium</taxon>
    </lineage>
</organism>
<evidence type="ECO:0000313" key="2">
    <source>
        <dbReference type="Proteomes" id="UP000620262"/>
    </source>
</evidence>
<comment type="caution">
    <text evidence="1">The sequence shown here is derived from an EMBL/GenBank/DDBJ whole genome shotgun (WGS) entry which is preliminary data.</text>
</comment>
<gene>
    <name evidence="1" type="ORF">H4W29_004088</name>
</gene>
<dbReference type="RefSeq" id="WP_192730543.1">
    <property type="nucleotide sequence ID" value="NZ_BAAAVL010000014.1"/>
</dbReference>
<protein>
    <submittedName>
        <fullName evidence="1">Alkanesulfonate monooxygenase SsuD/methylene tetrahydromethanopterin reductase-like flavin-dependent oxidoreductase (Luciferase family)</fullName>
    </submittedName>
</protein>